<dbReference type="EMBL" id="SEOQ01000798">
    <property type="protein sequence ID" value="TFY56796.1"/>
    <property type="molecule type" value="Genomic_DNA"/>
</dbReference>
<accession>A0A4Y9Y2V9</accession>
<keyword evidence="2" id="KW-0539">Nucleus</keyword>
<reference evidence="4 5" key="1">
    <citation type="submission" date="2019-02" db="EMBL/GenBank/DDBJ databases">
        <title>Genome sequencing of the rare red list fungi Dentipellis fragilis.</title>
        <authorList>
            <person name="Buettner E."/>
            <person name="Kellner H."/>
        </authorList>
    </citation>
    <scope>NUCLEOTIDE SEQUENCE [LARGE SCALE GENOMIC DNA]</scope>
    <source>
        <strain evidence="4 5">DSM 105465</strain>
    </source>
</reference>
<evidence type="ECO:0000256" key="1">
    <source>
        <dbReference type="ARBA" id="ARBA00004123"/>
    </source>
</evidence>
<keyword evidence="5" id="KW-1185">Reference proteome</keyword>
<protein>
    <recommendedName>
        <fullName evidence="6">Zn(2)-C6 fungal-type domain-containing protein</fullName>
    </recommendedName>
</protein>
<organism evidence="4 5">
    <name type="scientific">Dentipellis fragilis</name>
    <dbReference type="NCBI Taxonomy" id="205917"/>
    <lineage>
        <taxon>Eukaryota</taxon>
        <taxon>Fungi</taxon>
        <taxon>Dikarya</taxon>
        <taxon>Basidiomycota</taxon>
        <taxon>Agaricomycotina</taxon>
        <taxon>Agaricomycetes</taxon>
        <taxon>Russulales</taxon>
        <taxon>Hericiaceae</taxon>
        <taxon>Dentipellis</taxon>
    </lineage>
</organism>
<dbReference type="AlphaFoldDB" id="A0A4Y9Y2V9"/>
<dbReference type="Proteomes" id="UP000298327">
    <property type="component" value="Unassembled WGS sequence"/>
</dbReference>
<proteinExistence type="predicted"/>
<evidence type="ECO:0000256" key="2">
    <source>
        <dbReference type="ARBA" id="ARBA00023242"/>
    </source>
</evidence>
<dbReference type="STRING" id="205917.A0A4Y9Y2V9"/>
<dbReference type="PANTHER" id="PTHR37534">
    <property type="entry name" value="TRANSCRIPTIONAL ACTIVATOR PROTEIN UGA3"/>
    <property type="match status" value="1"/>
</dbReference>
<dbReference type="Pfam" id="PF11951">
    <property type="entry name" value="Fungal_trans_2"/>
    <property type="match status" value="1"/>
</dbReference>
<dbReference type="PANTHER" id="PTHR37534:SF20">
    <property type="entry name" value="PRO1A C6 ZINK-FINGER PROTEIN"/>
    <property type="match status" value="1"/>
</dbReference>
<comment type="subcellular location">
    <subcellularLocation>
        <location evidence="1">Nucleus</location>
    </subcellularLocation>
</comment>
<dbReference type="OrthoDB" id="5419315at2759"/>
<comment type="caution">
    <text evidence="4">The sequence shown here is derived from an EMBL/GenBank/DDBJ whole genome shotgun (WGS) entry which is preliminary data.</text>
</comment>
<feature type="region of interest" description="Disordered" evidence="3">
    <location>
        <begin position="1"/>
        <end position="73"/>
    </location>
</feature>
<name>A0A4Y9Y2V9_9AGAM</name>
<dbReference type="GO" id="GO:0005634">
    <property type="term" value="C:nucleus"/>
    <property type="evidence" value="ECO:0007669"/>
    <property type="project" value="UniProtKB-SubCell"/>
</dbReference>
<feature type="compositionally biased region" description="Low complexity" evidence="3">
    <location>
        <begin position="1"/>
        <end position="20"/>
    </location>
</feature>
<gene>
    <name evidence="4" type="ORF">EVG20_g8789</name>
</gene>
<sequence>MTAKPASAAPSPSGSQSPTSEGLSSTEHDVSPSPYPSSTRSRSDQGHTSPGPQRTDRRLSLELSRPSSSAGKGGCWTCRLRRKVLQKCDEQRANTPSDDSCMTCRRLQLECLGWGPKRPEWMRNKEEVQKYKADIKAHLLRLGLIRGQPRSTFLQSAPTTPPTSHAQFQYASNPPTSAAAGMHIFRQQLDPSAFSYRPDEGSLDLAFPCGIPSAAMSAAPPHVELINLPHSSSFPDIASLNPDLFSPDVYPISGLSSSPATAQNLLQFDAFGTGPDQPIEEHVVYYFNHARGLQYVFASRWALDAAHSTILQEPQGALTSAVCALSNLHYTSTQRGAEFDAGGYRHGDSVAQFFYEQACFQLENARRHAHYSEADAMTALHLVSYSLATSGGSIEGQSMRWAPMLEIACDWLTQTGMLVDENARRTLVNMSAGGALAAKVTMYMDICMSVTLQQPPRLLALYRRLLGGGTSYWPGSGSHRGGVGSSAGVVDDLRLSEVTGCTDPVLLAIADISALAHWKARELANGTLSLRDLIARGTAIERALRERGEMITAEASRLLEYGRPAEDHCRRIIAAIFLESAVVYLNTVLSGCNPGAFRFVPEEERRRQLATGVPEIIRSVNTIMQMLQYMPAGSHDRALLLPFCLTGSLVDSVQHRELIRGRLFRISSGNATVKQMIVVLNEIWQRRDVQGGIYDWRDVMHEHGWTPLLV</sequence>
<evidence type="ECO:0000256" key="3">
    <source>
        <dbReference type="SAM" id="MobiDB-lite"/>
    </source>
</evidence>
<evidence type="ECO:0000313" key="4">
    <source>
        <dbReference type="EMBL" id="TFY56796.1"/>
    </source>
</evidence>
<dbReference type="InterPro" id="IPR021858">
    <property type="entry name" value="Fun_TF"/>
</dbReference>
<evidence type="ECO:0000313" key="5">
    <source>
        <dbReference type="Proteomes" id="UP000298327"/>
    </source>
</evidence>
<evidence type="ECO:0008006" key="6">
    <source>
        <dbReference type="Google" id="ProtNLM"/>
    </source>
</evidence>